<protein>
    <submittedName>
        <fullName evidence="1">Uncharacterized protein</fullName>
    </submittedName>
</protein>
<proteinExistence type="predicted"/>
<reference evidence="1 2" key="1">
    <citation type="submission" date="2018-11" db="EMBL/GenBank/DDBJ databases">
        <authorList>
            <consortium name="Pathogen Informatics"/>
        </authorList>
    </citation>
    <scope>NUCLEOTIDE SEQUENCE [LARGE SCALE GENOMIC DNA]</scope>
</reference>
<dbReference type="GO" id="GO:0003676">
    <property type="term" value="F:nucleic acid binding"/>
    <property type="evidence" value="ECO:0007669"/>
    <property type="project" value="InterPro"/>
</dbReference>
<gene>
    <name evidence="1" type="ORF">SVUK_LOCUS1838</name>
</gene>
<dbReference type="AlphaFoldDB" id="A0A3P7I2F7"/>
<dbReference type="Gene3D" id="3.30.420.10">
    <property type="entry name" value="Ribonuclease H-like superfamily/Ribonuclease H"/>
    <property type="match status" value="1"/>
</dbReference>
<evidence type="ECO:0000313" key="2">
    <source>
        <dbReference type="Proteomes" id="UP000270094"/>
    </source>
</evidence>
<name>A0A3P7I2F7_STRVU</name>
<dbReference type="Proteomes" id="UP000270094">
    <property type="component" value="Unassembled WGS sequence"/>
</dbReference>
<evidence type="ECO:0000313" key="1">
    <source>
        <dbReference type="EMBL" id="VDM66840.1"/>
    </source>
</evidence>
<organism evidence="1 2">
    <name type="scientific">Strongylus vulgaris</name>
    <name type="common">Blood worm</name>
    <dbReference type="NCBI Taxonomy" id="40348"/>
    <lineage>
        <taxon>Eukaryota</taxon>
        <taxon>Metazoa</taxon>
        <taxon>Ecdysozoa</taxon>
        <taxon>Nematoda</taxon>
        <taxon>Chromadorea</taxon>
        <taxon>Rhabditida</taxon>
        <taxon>Rhabditina</taxon>
        <taxon>Rhabditomorpha</taxon>
        <taxon>Strongyloidea</taxon>
        <taxon>Strongylidae</taxon>
        <taxon>Strongylus</taxon>
    </lineage>
</organism>
<dbReference type="OrthoDB" id="5875007at2759"/>
<dbReference type="EMBL" id="UYYB01003869">
    <property type="protein sequence ID" value="VDM66840.1"/>
    <property type="molecule type" value="Genomic_DNA"/>
</dbReference>
<dbReference type="InterPro" id="IPR036397">
    <property type="entry name" value="RNaseH_sf"/>
</dbReference>
<accession>A0A3P7I2F7</accession>
<sequence length="78" mass="9005">MDRCTTQPCSPDLAPADYHLFSYLQRHLDGQDFDNYDDIKNAPGFLRLPARNLVEGMHNLRRPLMSMEIISNDCLCSF</sequence>
<keyword evidence="2" id="KW-1185">Reference proteome</keyword>